<dbReference type="PANTHER" id="PTHR42940">
    <property type="entry name" value="ALCOHOL DEHYDROGENASE 1-RELATED"/>
    <property type="match status" value="1"/>
</dbReference>
<reference evidence="7" key="1">
    <citation type="submission" date="2023-06" db="EMBL/GenBank/DDBJ databases">
        <authorList>
            <person name="Noh H."/>
        </authorList>
    </citation>
    <scope>NUCLEOTIDE SEQUENCE</scope>
    <source>
        <strain evidence="7">DUCC20226</strain>
    </source>
</reference>
<keyword evidence="3" id="KW-0479">Metal-binding</keyword>
<dbReference type="GO" id="GO:0004022">
    <property type="term" value="F:alcohol dehydrogenase (NAD+) activity"/>
    <property type="evidence" value="ECO:0007669"/>
    <property type="project" value="TreeGrafter"/>
</dbReference>
<dbReference type="PANTHER" id="PTHR42940:SF8">
    <property type="entry name" value="VACUOLAR PROTEIN SORTING-ASSOCIATED PROTEIN 11"/>
    <property type="match status" value="1"/>
</dbReference>
<evidence type="ECO:0000256" key="3">
    <source>
        <dbReference type="ARBA" id="ARBA00022723"/>
    </source>
</evidence>
<dbReference type="SUPFAM" id="SSF51735">
    <property type="entry name" value="NAD(P)-binding Rossmann-fold domains"/>
    <property type="match status" value="1"/>
</dbReference>
<evidence type="ECO:0000313" key="8">
    <source>
        <dbReference type="Proteomes" id="UP001265746"/>
    </source>
</evidence>
<dbReference type="InterPro" id="IPR013154">
    <property type="entry name" value="ADH-like_N"/>
</dbReference>
<accession>A0AAD9W7M6</accession>
<comment type="similarity">
    <text evidence="2">Belongs to the zinc-containing alcohol dehydrogenase family.</text>
</comment>
<evidence type="ECO:0000256" key="2">
    <source>
        <dbReference type="ARBA" id="ARBA00008072"/>
    </source>
</evidence>
<comment type="cofactor">
    <cofactor evidence="1">
        <name>Zn(2+)</name>
        <dbReference type="ChEBI" id="CHEBI:29105"/>
    </cofactor>
</comment>
<dbReference type="InterPro" id="IPR020843">
    <property type="entry name" value="ER"/>
</dbReference>
<dbReference type="InterPro" id="IPR013149">
    <property type="entry name" value="ADH-like_C"/>
</dbReference>
<dbReference type="InterPro" id="IPR036291">
    <property type="entry name" value="NAD(P)-bd_dom_sf"/>
</dbReference>
<dbReference type="AlphaFoldDB" id="A0AAD9W7M6"/>
<dbReference type="SMART" id="SM00829">
    <property type="entry name" value="PKS_ER"/>
    <property type="match status" value="1"/>
</dbReference>
<dbReference type="Pfam" id="PF08240">
    <property type="entry name" value="ADH_N"/>
    <property type="match status" value="1"/>
</dbReference>
<protein>
    <recommendedName>
        <fullName evidence="6">Enoyl reductase (ER) domain-containing protein</fullName>
    </recommendedName>
</protein>
<dbReference type="Pfam" id="PF00107">
    <property type="entry name" value="ADH_zinc_N"/>
    <property type="match status" value="1"/>
</dbReference>
<comment type="caution">
    <text evidence="7">The sequence shown here is derived from an EMBL/GenBank/DDBJ whole genome shotgun (WGS) entry which is preliminary data.</text>
</comment>
<dbReference type="GO" id="GO:0046872">
    <property type="term" value="F:metal ion binding"/>
    <property type="evidence" value="ECO:0007669"/>
    <property type="project" value="UniProtKB-KW"/>
</dbReference>
<evidence type="ECO:0000313" key="7">
    <source>
        <dbReference type="EMBL" id="KAK2609941.1"/>
    </source>
</evidence>
<evidence type="ECO:0000256" key="5">
    <source>
        <dbReference type="ARBA" id="ARBA00023002"/>
    </source>
</evidence>
<keyword evidence="5" id="KW-0560">Oxidoreductase</keyword>
<keyword evidence="4" id="KW-0862">Zinc</keyword>
<dbReference type="Gene3D" id="3.40.50.720">
    <property type="entry name" value="NAD(P)-binding Rossmann-like Domain"/>
    <property type="match status" value="1"/>
</dbReference>
<dbReference type="InterPro" id="IPR011032">
    <property type="entry name" value="GroES-like_sf"/>
</dbReference>
<keyword evidence="8" id="KW-1185">Reference proteome</keyword>
<organism evidence="7 8">
    <name type="scientific">Phomopsis amygdali</name>
    <name type="common">Fusicoccum amygdali</name>
    <dbReference type="NCBI Taxonomy" id="1214568"/>
    <lineage>
        <taxon>Eukaryota</taxon>
        <taxon>Fungi</taxon>
        <taxon>Dikarya</taxon>
        <taxon>Ascomycota</taxon>
        <taxon>Pezizomycotina</taxon>
        <taxon>Sordariomycetes</taxon>
        <taxon>Sordariomycetidae</taxon>
        <taxon>Diaporthales</taxon>
        <taxon>Diaporthaceae</taxon>
        <taxon>Diaporthe</taxon>
    </lineage>
</organism>
<evidence type="ECO:0000259" key="6">
    <source>
        <dbReference type="SMART" id="SM00829"/>
    </source>
</evidence>
<evidence type="ECO:0000256" key="1">
    <source>
        <dbReference type="ARBA" id="ARBA00001947"/>
    </source>
</evidence>
<name>A0AAD9W7M6_PHOAM</name>
<evidence type="ECO:0000256" key="4">
    <source>
        <dbReference type="ARBA" id="ARBA00022833"/>
    </source>
</evidence>
<gene>
    <name evidence="7" type="ORF">N8I77_003410</name>
</gene>
<feature type="domain" description="Enoyl reductase (ER)" evidence="6">
    <location>
        <begin position="30"/>
        <end position="377"/>
    </location>
</feature>
<dbReference type="Gene3D" id="3.90.180.10">
    <property type="entry name" value="Medium-chain alcohol dehydrogenases, catalytic domain"/>
    <property type="match status" value="1"/>
</dbReference>
<dbReference type="SUPFAM" id="SSF50129">
    <property type="entry name" value="GroES-like"/>
    <property type="match status" value="1"/>
</dbReference>
<sequence>MPDLEVPRRMRAAEISEVSKPIVSVISVSKSLNSTQYNQPYKLVERDVPAIRDNEMLIRVHAAGFCHSDLQVLQGQFKSPLGMIPSHEPAGVIVQIGAGCSSDWRVGDRVGALNFKNSCDNCTGCGLAKRTSNRLDPRFCDNRETAGFQHDGAFAEYLVIDPETTVRLPPSLPFDQAAPLMCAGATVWGSLERATAGLSRGETVAIIGIGGLGSLGLQFAASMGFRTIAVDSRPAGRQLAVEMANDSLRPALVVDSGAKNATSQILEFTNGEGVAAVVVCTDSLPANNWALTLLRTGGVMGVLGLPAEQWRFDSSVVVFKELTIRGSYVASRDSTERMMKAVGEADIRSHITLVPFHGIPDIVEAYQDSAFKGRLVVQVTS</sequence>
<proteinExistence type="inferred from homology"/>
<dbReference type="Proteomes" id="UP001265746">
    <property type="component" value="Unassembled WGS sequence"/>
</dbReference>
<dbReference type="EMBL" id="JAUJFL010000002">
    <property type="protein sequence ID" value="KAK2609941.1"/>
    <property type="molecule type" value="Genomic_DNA"/>
</dbReference>
<dbReference type="GO" id="GO:0005737">
    <property type="term" value="C:cytoplasm"/>
    <property type="evidence" value="ECO:0007669"/>
    <property type="project" value="TreeGrafter"/>
</dbReference>